<gene>
    <name evidence="6" type="ORF">DEACI_0610</name>
    <name evidence="7" type="ORF">DEACI_2416</name>
</gene>
<name>A0A8S0WLE2_9FIRM</name>
<protein>
    <submittedName>
        <fullName evidence="6">Alkaline-phosphatase-like, core domain protein</fullName>
    </submittedName>
    <submittedName>
        <fullName evidence="7">Metalloenzyme domain protein</fullName>
    </submittedName>
</protein>
<dbReference type="InterPro" id="IPR006124">
    <property type="entry name" value="Metalloenzyme"/>
</dbReference>
<evidence type="ECO:0000256" key="4">
    <source>
        <dbReference type="ARBA" id="ARBA00023235"/>
    </source>
</evidence>
<reference evidence="6" key="2">
    <citation type="submission" date="2020-01" db="EMBL/GenBank/DDBJ databases">
        <authorList>
            <person name="Hornung B."/>
        </authorList>
    </citation>
    <scope>NUCLEOTIDE SEQUENCE</scope>
    <source>
        <strain evidence="6">PacBioINE</strain>
    </source>
</reference>
<evidence type="ECO:0000256" key="3">
    <source>
        <dbReference type="ARBA" id="ARBA00023211"/>
    </source>
</evidence>
<comment type="similarity">
    <text evidence="1">Belongs to the phosphopentomutase family.</text>
</comment>
<keyword evidence="2" id="KW-0479">Metal-binding</keyword>
<evidence type="ECO:0000313" key="7">
    <source>
        <dbReference type="EMBL" id="CEJ07944.1"/>
    </source>
</evidence>
<keyword evidence="4" id="KW-0413">Isomerase</keyword>
<dbReference type="SUPFAM" id="SSF53649">
    <property type="entry name" value="Alkaline phosphatase-like"/>
    <property type="match status" value="1"/>
</dbReference>
<sequence length="300" mass="32781">MRFLMIFVDGFGLGGVKGNPVYSARTPVLDKLLGGHLLWGERRLRQGPVGLVPLDACLGVSGLPQSATGQTTLWTGVNAAQALGRHLNAYPNKALTGIIERNSIFRQLAERGKKVMFANAFTDEFEKLVQTGKKRLTASTLCALAGGVVLRRISDLYAGRAVYQEMTNALLRERGLDVPLISPYSAGQNLGKLMLDYDFTLYEFFRTDRIGHKQFWQESIETVEEIDGLLGGLMSVVAGEEAAWLLTSDHGNIEDVSVKGHTLNPVPALAWSNPALRWPEWSTLAEVTPGIVRIVCGDKG</sequence>
<dbReference type="GO" id="GO:0005829">
    <property type="term" value="C:cytosol"/>
    <property type="evidence" value="ECO:0007669"/>
    <property type="project" value="TreeGrafter"/>
</dbReference>
<dbReference type="GO" id="GO:0008973">
    <property type="term" value="F:phosphopentomutase activity"/>
    <property type="evidence" value="ECO:0007669"/>
    <property type="project" value="InterPro"/>
</dbReference>
<dbReference type="GO" id="GO:0043094">
    <property type="term" value="P:metabolic compound salvage"/>
    <property type="evidence" value="ECO:0007669"/>
    <property type="project" value="InterPro"/>
</dbReference>
<keyword evidence="3" id="KW-0464">Manganese</keyword>
<dbReference type="InterPro" id="IPR017850">
    <property type="entry name" value="Alkaline_phosphatase_core_sf"/>
</dbReference>
<evidence type="ECO:0000259" key="5">
    <source>
        <dbReference type="Pfam" id="PF01676"/>
    </source>
</evidence>
<dbReference type="AlphaFoldDB" id="A0A8S0WLE2"/>
<keyword evidence="8" id="KW-1185">Reference proteome</keyword>
<dbReference type="EMBL" id="LR746496">
    <property type="protein sequence ID" value="CAA7599964.1"/>
    <property type="molecule type" value="Genomic_DNA"/>
</dbReference>
<evidence type="ECO:0000256" key="1">
    <source>
        <dbReference type="ARBA" id="ARBA00010373"/>
    </source>
</evidence>
<dbReference type="EMBL" id="CDGJ01000071">
    <property type="protein sequence ID" value="CEJ07944.1"/>
    <property type="molecule type" value="Genomic_DNA"/>
</dbReference>
<dbReference type="Proteomes" id="UP001071230">
    <property type="component" value="Unassembled WGS sequence"/>
</dbReference>
<proteinExistence type="inferred from homology"/>
<dbReference type="Proteomes" id="UP000836597">
    <property type="component" value="Chromosome"/>
</dbReference>
<dbReference type="PANTHER" id="PTHR21110:SF0">
    <property type="entry name" value="PHOSPHOPENTOMUTASE"/>
    <property type="match status" value="1"/>
</dbReference>
<dbReference type="KEGG" id="aacx:DEACI_0610"/>
<feature type="domain" description="Metalloenzyme" evidence="5">
    <location>
        <begin position="1"/>
        <end position="292"/>
    </location>
</feature>
<evidence type="ECO:0000313" key="8">
    <source>
        <dbReference type="Proteomes" id="UP001071230"/>
    </source>
</evidence>
<accession>A0A8S0WLE2</accession>
<evidence type="ECO:0000256" key="2">
    <source>
        <dbReference type="ARBA" id="ARBA00022723"/>
    </source>
</evidence>
<dbReference type="PANTHER" id="PTHR21110">
    <property type="entry name" value="PHOSPHOPENTOMUTASE"/>
    <property type="match status" value="1"/>
</dbReference>
<reference evidence="7" key="1">
    <citation type="submission" date="2014-11" db="EMBL/GenBank/DDBJ databases">
        <authorList>
            <person name="Hornung B.V."/>
        </authorList>
    </citation>
    <scope>NUCLEOTIDE SEQUENCE</scope>
    <source>
        <strain evidence="7">INE</strain>
    </source>
</reference>
<dbReference type="InterPro" id="IPR010045">
    <property type="entry name" value="DeoB"/>
</dbReference>
<dbReference type="RefSeq" id="WP_240983709.1">
    <property type="nucleotide sequence ID" value="NZ_CDGJ01000071.1"/>
</dbReference>
<dbReference type="Gene3D" id="3.40.720.10">
    <property type="entry name" value="Alkaline Phosphatase, subunit A"/>
    <property type="match status" value="1"/>
</dbReference>
<organism evidence="6">
    <name type="scientific">Acididesulfobacillus acetoxydans</name>
    <dbReference type="NCBI Taxonomy" id="1561005"/>
    <lineage>
        <taxon>Bacteria</taxon>
        <taxon>Bacillati</taxon>
        <taxon>Bacillota</taxon>
        <taxon>Clostridia</taxon>
        <taxon>Eubacteriales</taxon>
        <taxon>Peptococcaceae</taxon>
        <taxon>Acididesulfobacillus</taxon>
    </lineage>
</organism>
<evidence type="ECO:0000313" key="6">
    <source>
        <dbReference type="EMBL" id="CAA7599964.1"/>
    </source>
</evidence>
<dbReference type="Pfam" id="PF01676">
    <property type="entry name" value="Metalloenzyme"/>
    <property type="match status" value="1"/>
</dbReference>
<dbReference type="GO" id="GO:0009117">
    <property type="term" value="P:nucleotide metabolic process"/>
    <property type="evidence" value="ECO:0007669"/>
    <property type="project" value="InterPro"/>
</dbReference>
<dbReference type="GO" id="GO:0000287">
    <property type="term" value="F:magnesium ion binding"/>
    <property type="evidence" value="ECO:0007669"/>
    <property type="project" value="InterPro"/>
</dbReference>